<feature type="transmembrane region" description="Helical" evidence="9">
    <location>
        <begin position="148"/>
        <end position="172"/>
    </location>
</feature>
<evidence type="ECO:0000256" key="1">
    <source>
        <dbReference type="ARBA" id="ARBA00004651"/>
    </source>
</evidence>
<feature type="transmembrane region" description="Helical" evidence="9">
    <location>
        <begin position="380"/>
        <end position="401"/>
    </location>
</feature>
<feature type="transmembrane region" description="Helical" evidence="9">
    <location>
        <begin position="334"/>
        <end position="360"/>
    </location>
</feature>
<feature type="transmembrane region" description="Helical" evidence="9">
    <location>
        <begin position="179"/>
        <end position="196"/>
    </location>
</feature>
<dbReference type="InterPro" id="IPR052031">
    <property type="entry name" value="Membrane_Transporter-Flippase"/>
</dbReference>
<feature type="transmembrane region" description="Helical" evidence="9">
    <location>
        <begin position="413"/>
        <end position="432"/>
    </location>
</feature>
<reference evidence="10 11" key="1">
    <citation type="submission" date="2024-04" db="EMBL/GenBank/DDBJ databases">
        <title>Tritrichomonas musculus Genome.</title>
        <authorList>
            <person name="Alves-Ferreira E."/>
            <person name="Grigg M."/>
            <person name="Lorenzi H."/>
            <person name="Galac M."/>
        </authorList>
    </citation>
    <scope>NUCLEOTIDE SEQUENCE [LARGE SCALE GENOMIC DNA]</scope>
    <source>
        <strain evidence="10 11">EAF2021</strain>
    </source>
</reference>
<accession>A0ABR2HIS7</accession>
<dbReference type="PANTHER" id="PTHR43549:SF2">
    <property type="entry name" value="MULTIDRUG RESISTANCE PROTEIN NORM-RELATED"/>
    <property type="match status" value="1"/>
</dbReference>
<dbReference type="CDD" id="cd12082">
    <property type="entry name" value="MATE_like"/>
    <property type="match status" value="1"/>
</dbReference>
<evidence type="ECO:0000256" key="9">
    <source>
        <dbReference type="SAM" id="Phobius"/>
    </source>
</evidence>
<evidence type="ECO:0000256" key="7">
    <source>
        <dbReference type="ARBA" id="ARBA00023136"/>
    </source>
</evidence>
<feature type="transmembrane region" description="Helical" evidence="9">
    <location>
        <begin position="303"/>
        <end position="327"/>
    </location>
</feature>
<comment type="similarity">
    <text evidence="2">Belongs to the multi antimicrobial extrusion (MATE) (TC 2.A.66.1) family.</text>
</comment>
<evidence type="ECO:0000256" key="4">
    <source>
        <dbReference type="ARBA" id="ARBA00022475"/>
    </source>
</evidence>
<keyword evidence="4" id="KW-1003">Cell membrane</keyword>
<name>A0ABR2HIS7_9EUKA</name>
<organism evidence="10 11">
    <name type="scientific">Tritrichomonas musculus</name>
    <dbReference type="NCBI Taxonomy" id="1915356"/>
    <lineage>
        <taxon>Eukaryota</taxon>
        <taxon>Metamonada</taxon>
        <taxon>Parabasalia</taxon>
        <taxon>Tritrichomonadida</taxon>
        <taxon>Tritrichomonadidae</taxon>
        <taxon>Tritrichomonas</taxon>
    </lineage>
</organism>
<evidence type="ECO:0000313" key="11">
    <source>
        <dbReference type="Proteomes" id="UP001470230"/>
    </source>
</evidence>
<feature type="transmembrane region" description="Helical" evidence="9">
    <location>
        <begin position="208"/>
        <end position="231"/>
    </location>
</feature>
<comment type="caution">
    <text evidence="10">The sequence shown here is derived from an EMBL/GenBank/DDBJ whole genome shotgun (WGS) entry which is preliminary data.</text>
</comment>
<keyword evidence="5 9" id="KW-0812">Transmembrane</keyword>
<evidence type="ECO:0000313" key="10">
    <source>
        <dbReference type="EMBL" id="KAK8848136.1"/>
    </source>
</evidence>
<evidence type="ECO:0000256" key="5">
    <source>
        <dbReference type="ARBA" id="ARBA00022692"/>
    </source>
</evidence>
<evidence type="ECO:0000256" key="3">
    <source>
        <dbReference type="ARBA" id="ARBA00022448"/>
    </source>
</evidence>
<evidence type="ECO:0000256" key="8">
    <source>
        <dbReference type="SAM" id="MobiDB-lite"/>
    </source>
</evidence>
<proteinExistence type="inferred from homology"/>
<feature type="region of interest" description="Disordered" evidence="8">
    <location>
        <begin position="1"/>
        <end position="21"/>
    </location>
</feature>
<comment type="subcellular location">
    <subcellularLocation>
        <location evidence="1">Cell membrane</location>
        <topology evidence="1">Multi-pass membrane protein</topology>
    </subcellularLocation>
</comment>
<keyword evidence="3" id="KW-0813">Transport</keyword>
<keyword evidence="11" id="KW-1185">Reference proteome</keyword>
<sequence>MNDNLLPISDSKSQSFEESHRLGGSTPLKTLGMLALGPVLSEIGSSAYGVVDGIWVGKTLGKEGMSAEGSVFALQYISRGFSSLISVSVNSKIGYLHGKQNSAKIPYVLIDILRFSVLIGFLVPLVFLPLAHPIMKLIGISPTNQENGFLYLIPMLSCYIVTAIFQFLTAILQANGFSLFYGITQLSAYIIDMFIFDPLMLLYFKTKIWGSSLSTIISQLIVLTLLFIFFYKKKMIQIPDGYSWFGCFSHETYSALKVGFSAFVTQIAMTLPAILIQKYLSLSSKKIGVSTEVMGVWHIMGRVYHIVEMGMTAMARAFIPAASFAYGSHKGKRFLWLTFHIYWIGTLWAIICSFAFSVFPEEICSIWTNDKSFSYYLKKMIPPSVYTAALMPMRATVSAVLQSMKRGNEASLLNFFAQLVSLPLYSSILYFTKKDDPIRIAFCYVFSDSTAFTLALCFTILPISTIKAFSS</sequence>
<feature type="transmembrane region" description="Helical" evidence="9">
    <location>
        <begin position="438"/>
        <end position="461"/>
    </location>
</feature>
<protein>
    <recommendedName>
        <fullName evidence="12">MatE family protein</fullName>
    </recommendedName>
</protein>
<dbReference type="Pfam" id="PF01554">
    <property type="entry name" value="MatE"/>
    <property type="match status" value="2"/>
</dbReference>
<feature type="transmembrane region" description="Helical" evidence="9">
    <location>
        <begin position="107"/>
        <end position="128"/>
    </location>
</feature>
<keyword evidence="6 9" id="KW-1133">Transmembrane helix</keyword>
<dbReference type="PANTHER" id="PTHR43549">
    <property type="entry name" value="MULTIDRUG RESISTANCE PROTEIN YPNP-RELATED"/>
    <property type="match status" value="1"/>
</dbReference>
<dbReference type="InterPro" id="IPR002528">
    <property type="entry name" value="MATE_fam"/>
</dbReference>
<dbReference type="Proteomes" id="UP001470230">
    <property type="component" value="Unassembled WGS sequence"/>
</dbReference>
<dbReference type="EMBL" id="JAPFFF010000027">
    <property type="protein sequence ID" value="KAK8848136.1"/>
    <property type="molecule type" value="Genomic_DNA"/>
</dbReference>
<evidence type="ECO:0008006" key="12">
    <source>
        <dbReference type="Google" id="ProtNLM"/>
    </source>
</evidence>
<evidence type="ECO:0000256" key="6">
    <source>
        <dbReference type="ARBA" id="ARBA00022989"/>
    </source>
</evidence>
<gene>
    <name evidence="10" type="ORF">M9Y10_019192</name>
</gene>
<evidence type="ECO:0000256" key="2">
    <source>
        <dbReference type="ARBA" id="ARBA00010199"/>
    </source>
</evidence>
<keyword evidence="7 9" id="KW-0472">Membrane</keyword>